<evidence type="ECO:0000313" key="2">
    <source>
        <dbReference type="Proteomes" id="UP000092213"/>
    </source>
</evidence>
<reference evidence="1 2" key="1">
    <citation type="submission" date="2016-06" db="EMBL/GenBank/DDBJ databases">
        <title>Complete genome sequences of Bordetella bronchialis and Bordetella flabilis.</title>
        <authorList>
            <person name="LiPuma J.J."/>
            <person name="Spilker T."/>
        </authorList>
    </citation>
    <scope>NUCLEOTIDE SEQUENCE [LARGE SCALE GENOMIC DNA]</scope>
    <source>
        <strain evidence="1 2">AU17976</strain>
    </source>
</reference>
<accession>A0A193FT27</accession>
<proteinExistence type="predicted"/>
<evidence type="ECO:0000313" key="1">
    <source>
        <dbReference type="EMBL" id="ANN70780.1"/>
    </source>
</evidence>
<dbReference type="Proteomes" id="UP000092213">
    <property type="component" value="Chromosome"/>
</dbReference>
<evidence type="ECO:0008006" key="3">
    <source>
        <dbReference type="Google" id="ProtNLM"/>
    </source>
</evidence>
<dbReference type="RefSeq" id="WP_066668377.1">
    <property type="nucleotide sequence ID" value="NZ_CP016171.1"/>
</dbReference>
<dbReference type="EMBL" id="CP016171">
    <property type="protein sequence ID" value="ANN70780.1"/>
    <property type="molecule type" value="Genomic_DNA"/>
</dbReference>
<dbReference type="AlphaFoldDB" id="A0A193FT27"/>
<protein>
    <recommendedName>
        <fullName evidence="3">DUF2262 domain-containing protein</fullName>
    </recommendedName>
</protein>
<gene>
    <name evidence="1" type="ORF">BAU08_05055</name>
</gene>
<dbReference type="STRING" id="463025.BAU08_05055"/>
<organism evidence="1 2">
    <name type="scientific">Bordetella bronchialis</name>
    <dbReference type="NCBI Taxonomy" id="463025"/>
    <lineage>
        <taxon>Bacteria</taxon>
        <taxon>Pseudomonadati</taxon>
        <taxon>Pseudomonadota</taxon>
        <taxon>Betaproteobacteria</taxon>
        <taxon>Burkholderiales</taxon>
        <taxon>Alcaligenaceae</taxon>
        <taxon>Bordetella</taxon>
    </lineage>
</organism>
<name>A0A193FT27_9BORD</name>
<sequence length="144" mass="16373">MTHFEFHQDPEEPGLWAVDNVVYAADRPPMHVMVQTEGEMPSRECGKALQALLAVLPDKILEAADLLLEHYTREECEKMGVDPACLPAQDTAEGMARVAVLRALWLFDESCEDYELWFTVPWDRDHTYDVEFEEGEAVACTVND</sequence>